<dbReference type="EMBL" id="AFYH01254189">
    <property type="status" value="NOT_ANNOTATED_CDS"/>
    <property type="molecule type" value="Genomic_DNA"/>
</dbReference>
<name>H2ZVT1_LATCH</name>
<dbReference type="PANTHER" id="PTHR14905">
    <property type="entry name" value="NG37"/>
    <property type="match status" value="1"/>
</dbReference>
<comment type="subcellular location">
    <subcellularLocation>
        <location evidence="1">Secreted</location>
    </subcellularLocation>
</comment>
<reference evidence="9" key="3">
    <citation type="submission" date="2025-09" db="UniProtKB">
        <authorList>
            <consortium name="Ensembl"/>
        </authorList>
    </citation>
    <scope>IDENTIFICATION</scope>
</reference>
<sequence length="821" mass="90524">VSPIKFVLAIKQMGIANSVIDLRYALSEERHFDSETFVKGKAVILEGRSNVILNIQKGNYWKARQTFGEILHTLQDFYSHSNWIELGYRIPNTKLIKPDEDVGNIADKDQETCKSCSDKCENNLLEDMLGNRLLTSGYFSLYSSSKPKGKCSHGGFFDRTSYTAPKGGINKDSTSSPHSHLHQTAVTVAINATIEALEDIRDAVGDQLFLKMEGKSLTGVGVGGCVKKNSKTDHFFSLELGVTGNKTPHLPSSFESPTFSSPSSPELCVLESFELFWIKNLFIFQIMFSGALSSPSLCFIGLVMALINTPEFTDIYVFTDASTKDTYLQNAIIALIENTKSTVTFFITNPFGRRKRNSQRLRHQRSLTRDELYQKIAFTSGGQTIFTSKTPLENASSIITDTTSSALVTLLYTQSNSLNVENVFSFYVDVSLRNVTVYISGKIDTVKISNPKGVTQLSSVALGALSKIEQMESFCRIQLLPNMELGEWQVRIHSGQKYTVKITGQSMVDFSYYFAEKFSGPHPGFAELNGRPATGRNVSMVFSITGLTLYKSFSFTDVFFMDALGRILQTTSLQTTGTADTFLANSSAMLSIAVLIQTASKIQSLICLSFKVYNSPACSENKEKRNRVNESSAFEPGKEHAVFFNLENNGPPMTFHIRVWNDQNYTMSSNLSSVDLGFNATKQGSLILLAPSGTESGTIVTLSIEAESSDQSDFNFALVQLTVAEKVEDFSAPKCSIIAMNKNCATHCSIQQWHLTVEFQETGTGIERIYVRYGNGTLITKEATVMGTSVTQVNYTASCCTQDVEIIGVDKVGNVGKCEVS</sequence>
<dbReference type="Pfam" id="PF25107">
    <property type="entry name" value="VWA7_N"/>
    <property type="match status" value="1"/>
</dbReference>
<dbReference type="InterPro" id="IPR052577">
    <property type="entry name" value="VWA7"/>
</dbReference>
<evidence type="ECO:0000256" key="3">
    <source>
        <dbReference type="ARBA" id="ARBA00022729"/>
    </source>
</evidence>
<dbReference type="EMBL" id="AFYH01254191">
    <property type="status" value="NOT_ANNOTATED_CDS"/>
    <property type="molecule type" value="Genomic_DNA"/>
</dbReference>
<reference evidence="9" key="2">
    <citation type="submission" date="2025-08" db="UniProtKB">
        <authorList>
            <consortium name="Ensembl"/>
        </authorList>
    </citation>
    <scope>IDENTIFICATION</scope>
</reference>
<dbReference type="OMA" id="NTERTMR"/>
<dbReference type="GeneTree" id="ENSGT00390000011517"/>
<keyword evidence="3" id="KW-0732">Signal</keyword>
<evidence type="ECO:0000259" key="5">
    <source>
        <dbReference type="Pfam" id="PF23560"/>
    </source>
</evidence>
<evidence type="ECO:0000256" key="2">
    <source>
        <dbReference type="ARBA" id="ARBA00022525"/>
    </source>
</evidence>
<evidence type="ECO:0000259" key="8">
    <source>
        <dbReference type="Pfam" id="PF25107"/>
    </source>
</evidence>
<dbReference type="InterPro" id="IPR056861">
    <property type="entry name" value="HMCN1-like_VWA"/>
</dbReference>
<dbReference type="InterPro" id="IPR056475">
    <property type="entry name" value="GBD_Hemicentin/VWA7"/>
</dbReference>
<feature type="domain" description="Hemicentin/VWA7 galactose-binding" evidence="5">
    <location>
        <begin position="408"/>
        <end position="507"/>
    </location>
</feature>
<evidence type="ECO:0000313" key="9">
    <source>
        <dbReference type="Ensembl" id="ENSLACP00000001502.1"/>
    </source>
</evidence>
<dbReference type="AlphaFoldDB" id="H2ZVT1"/>
<dbReference type="EMBL" id="AFYH01254187">
    <property type="status" value="NOT_ANNOTATED_CDS"/>
    <property type="molecule type" value="Genomic_DNA"/>
</dbReference>
<accession>H2ZVT1</accession>
<keyword evidence="4" id="KW-0325">Glycoprotein</keyword>
<dbReference type="Pfam" id="PF25106">
    <property type="entry name" value="VWA_4"/>
    <property type="match status" value="1"/>
</dbReference>
<protein>
    <submittedName>
        <fullName evidence="9">Uncharacterized protein</fullName>
    </submittedName>
</protein>
<dbReference type="InterPro" id="IPR056862">
    <property type="entry name" value="VWA7_N"/>
</dbReference>
<evidence type="ECO:0000259" key="7">
    <source>
        <dbReference type="Pfam" id="PF25106"/>
    </source>
</evidence>
<dbReference type="Proteomes" id="UP000008672">
    <property type="component" value="Unassembled WGS sequence"/>
</dbReference>
<dbReference type="EMBL" id="AFYH01254190">
    <property type="status" value="NOT_ANNOTATED_CDS"/>
    <property type="molecule type" value="Genomic_DNA"/>
</dbReference>
<reference evidence="10" key="1">
    <citation type="submission" date="2011-08" db="EMBL/GenBank/DDBJ databases">
        <title>The draft genome of Latimeria chalumnae.</title>
        <authorList>
            <person name="Di Palma F."/>
            <person name="Alfoldi J."/>
            <person name="Johnson J."/>
            <person name="Berlin A."/>
            <person name="Gnerre S."/>
            <person name="Jaffe D."/>
            <person name="MacCallum I."/>
            <person name="Young S."/>
            <person name="Walker B.J."/>
            <person name="Lander E."/>
            <person name="Lindblad-Toh K."/>
        </authorList>
    </citation>
    <scope>NUCLEOTIDE SEQUENCE [LARGE SCALE GENOMIC DNA]</scope>
    <source>
        <strain evidence="10">Wild caught</strain>
    </source>
</reference>
<proteinExistence type="predicted"/>
<keyword evidence="2" id="KW-0964">Secreted</keyword>
<dbReference type="Pfam" id="PF23560">
    <property type="entry name" value="GBD_Hemicentin"/>
    <property type="match status" value="1"/>
</dbReference>
<dbReference type="GO" id="GO:0005576">
    <property type="term" value="C:extracellular region"/>
    <property type="evidence" value="ECO:0007669"/>
    <property type="project" value="UniProtKB-SubCell"/>
</dbReference>
<dbReference type="InParanoid" id="H2ZVT1"/>
<evidence type="ECO:0000256" key="1">
    <source>
        <dbReference type="ARBA" id="ARBA00004613"/>
    </source>
</evidence>
<organism evidence="9 10">
    <name type="scientific">Latimeria chalumnae</name>
    <name type="common">Coelacanth</name>
    <dbReference type="NCBI Taxonomy" id="7897"/>
    <lineage>
        <taxon>Eukaryota</taxon>
        <taxon>Metazoa</taxon>
        <taxon>Chordata</taxon>
        <taxon>Craniata</taxon>
        <taxon>Vertebrata</taxon>
        <taxon>Euteleostomi</taxon>
        <taxon>Coelacanthiformes</taxon>
        <taxon>Coelacanthidae</taxon>
        <taxon>Latimeria</taxon>
    </lineage>
</organism>
<evidence type="ECO:0000259" key="6">
    <source>
        <dbReference type="Pfam" id="PF23619"/>
    </source>
</evidence>
<evidence type="ECO:0000256" key="4">
    <source>
        <dbReference type="ARBA" id="ARBA00023180"/>
    </source>
</evidence>
<dbReference type="EMBL" id="AFYH01254188">
    <property type="status" value="NOT_ANNOTATED_CDS"/>
    <property type="molecule type" value="Genomic_DNA"/>
</dbReference>
<feature type="domain" description="Hemicentin-1-like von Willebrand factor A" evidence="7">
    <location>
        <begin position="286"/>
        <end position="389"/>
    </location>
</feature>
<feature type="domain" description="VWA7 N-terminal" evidence="8">
    <location>
        <begin position="2"/>
        <end position="210"/>
    </location>
</feature>
<keyword evidence="10" id="KW-1185">Reference proteome</keyword>
<dbReference type="Ensembl" id="ENSLACT00000001515.1">
    <property type="protein sequence ID" value="ENSLACP00000001502.1"/>
    <property type="gene ID" value="ENSLACG00000001343.1"/>
</dbReference>
<evidence type="ECO:0000313" key="10">
    <source>
        <dbReference type="Proteomes" id="UP000008672"/>
    </source>
</evidence>
<dbReference type="InterPro" id="IPR057615">
    <property type="entry name" value="Ig_VWA7"/>
</dbReference>
<dbReference type="Pfam" id="PF23619">
    <property type="entry name" value="Ig_VWA7"/>
    <property type="match status" value="1"/>
</dbReference>
<dbReference type="eggNOG" id="KOG4475">
    <property type="taxonomic scope" value="Eukaryota"/>
</dbReference>
<dbReference type="PANTHER" id="PTHR14905:SF18">
    <property type="entry name" value="VON WILLEBRAND FACTOR A DOMAIN-CONTAINING 10, TANDEM DUPLICATE 1-RELATED"/>
    <property type="match status" value="1"/>
</dbReference>
<feature type="domain" description="VWA7 Ig-like" evidence="6">
    <location>
        <begin position="627"/>
        <end position="724"/>
    </location>
</feature>